<feature type="compositionally biased region" description="Basic and acidic residues" evidence="1">
    <location>
        <begin position="42"/>
        <end position="56"/>
    </location>
</feature>
<feature type="transmembrane region" description="Helical" evidence="2">
    <location>
        <begin position="73"/>
        <end position="93"/>
    </location>
</feature>
<keyword evidence="2" id="KW-0812">Transmembrane</keyword>
<dbReference type="EMBL" id="JAODAN010000004">
    <property type="protein sequence ID" value="KAK1925079.1"/>
    <property type="molecule type" value="Genomic_DNA"/>
</dbReference>
<sequence length="245" mass="27580">MTSRRESVCRHRDLRHYRPVDCIRSFYSCCIYNTSESPPEGMGKREREGKTKGFTDEQRSVRVGRAGDGGGNFSGFIAAVLTVSFVFGGKLRVKRILIVRSRGGRQLPFIDKKTWRGPRRGEELSLNSPSIGLVTVTSGDIKPDFVTISVCRVLCYFGHNVEKVWICCNLLETQRVLVSGQMVDDFGNFVLHFRSQKTGSSRGWLSRMLPIALFDLGGEDVPQTLRSHKGLLSSRLYTVRPNELT</sequence>
<dbReference type="AlphaFoldDB" id="A0AAD9FRU3"/>
<feature type="region of interest" description="Disordered" evidence="1">
    <location>
        <begin position="37"/>
        <end position="56"/>
    </location>
</feature>
<evidence type="ECO:0000313" key="3">
    <source>
        <dbReference type="EMBL" id="KAK1925079.1"/>
    </source>
</evidence>
<comment type="caution">
    <text evidence="3">The sequence shown here is derived from an EMBL/GenBank/DDBJ whole genome shotgun (WGS) entry which is preliminary data.</text>
</comment>
<evidence type="ECO:0000256" key="2">
    <source>
        <dbReference type="SAM" id="Phobius"/>
    </source>
</evidence>
<evidence type="ECO:0000256" key="1">
    <source>
        <dbReference type="SAM" id="MobiDB-lite"/>
    </source>
</evidence>
<dbReference type="Proteomes" id="UP001182556">
    <property type="component" value="Unassembled WGS sequence"/>
</dbReference>
<keyword evidence="4" id="KW-1185">Reference proteome</keyword>
<gene>
    <name evidence="3" type="ORF">DB88DRAFT_249388</name>
</gene>
<reference evidence="3" key="1">
    <citation type="submission" date="2023-02" db="EMBL/GenBank/DDBJ databases">
        <title>Identification and recombinant expression of a fungal hydrolase from Papiliotrema laurentii that hydrolyzes apple cutin and clears colloidal polyester polyurethane.</title>
        <authorList>
            <consortium name="DOE Joint Genome Institute"/>
            <person name="Roman V.A."/>
            <person name="Bojanowski C."/>
            <person name="Crable B.R."/>
            <person name="Wagner D.N."/>
            <person name="Hung C.S."/>
            <person name="Nadeau L.J."/>
            <person name="Schratz L."/>
            <person name="Haridas S."/>
            <person name="Pangilinan J."/>
            <person name="Lipzen A."/>
            <person name="Na H."/>
            <person name="Yan M."/>
            <person name="Ng V."/>
            <person name="Grigoriev I.V."/>
            <person name="Spatafora J.W."/>
            <person name="Barlow D."/>
            <person name="Biffinger J."/>
            <person name="Kelley-Loughnane N."/>
            <person name="Varaljay V.A."/>
            <person name="Crookes-Goodson W.J."/>
        </authorList>
    </citation>
    <scope>NUCLEOTIDE SEQUENCE</scope>
    <source>
        <strain evidence="3">5307AH</strain>
    </source>
</reference>
<keyword evidence="2" id="KW-1133">Transmembrane helix</keyword>
<accession>A0AAD9FRU3</accession>
<evidence type="ECO:0000313" key="4">
    <source>
        <dbReference type="Proteomes" id="UP001182556"/>
    </source>
</evidence>
<organism evidence="3 4">
    <name type="scientific">Papiliotrema laurentii</name>
    <name type="common">Cryptococcus laurentii</name>
    <dbReference type="NCBI Taxonomy" id="5418"/>
    <lineage>
        <taxon>Eukaryota</taxon>
        <taxon>Fungi</taxon>
        <taxon>Dikarya</taxon>
        <taxon>Basidiomycota</taxon>
        <taxon>Agaricomycotina</taxon>
        <taxon>Tremellomycetes</taxon>
        <taxon>Tremellales</taxon>
        <taxon>Rhynchogastremaceae</taxon>
        <taxon>Papiliotrema</taxon>
    </lineage>
</organism>
<keyword evidence="2" id="KW-0472">Membrane</keyword>
<proteinExistence type="predicted"/>
<name>A0AAD9FRU3_PAPLA</name>
<protein>
    <submittedName>
        <fullName evidence="3">Uncharacterized protein</fullName>
    </submittedName>
</protein>